<gene>
    <name evidence="1" type="ORF">Pint_19807</name>
</gene>
<name>A0ACC0XAZ5_9ROSI</name>
<comment type="caution">
    <text evidence="1">The sequence shown here is derived from an EMBL/GenBank/DDBJ whole genome shotgun (WGS) entry which is preliminary data.</text>
</comment>
<reference evidence="2" key="1">
    <citation type="journal article" date="2023" name="G3 (Bethesda)">
        <title>Genome assembly and association tests identify interacting loci associated with vigor, precocity, and sex in interspecific pistachio rootstocks.</title>
        <authorList>
            <person name="Palmer W."/>
            <person name="Jacygrad E."/>
            <person name="Sagayaradj S."/>
            <person name="Cavanaugh K."/>
            <person name="Han R."/>
            <person name="Bertier L."/>
            <person name="Beede B."/>
            <person name="Kafkas S."/>
            <person name="Golino D."/>
            <person name="Preece J."/>
            <person name="Michelmore R."/>
        </authorList>
    </citation>
    <scope>NUCLEOTIDE SEQUENCE [LARGE SCALE GENOMIC DNA]</scope>
</reference>
<evidence type="ECO:0000313" key="1">
    <source>
        <dbReference type="EMBL" id="KAJ0014369.1"/>
    </source>
</evidence>
<keyword evidence="2" id="KW-1185">Reference proteome</keyword>
<evidence type="ECO:0000313" key="2">
    <source>
        <dbReference type="Proteomes" id="UP001163603"/>
    </source>
</evidence>
<proteinExistence type="predicted"/>
<sequence length="212" mass="24213">MTLADRILGQSQPHLGPLLLKHRLKIAVEITHALAYLHLGFRRPIAFQSLAPWNILLDEQYVVKLFDFSVSEFIPEGETHVEIPWLTKVGCEYDAPEYVRARDQNKKILVHRFLCNEKVDVYGFGASLFMLLSGQSLLDFLKNKGLQMEDIGPDNLNEIIDPTIVEEGICSIKEQQLLALARLVFKCCSTEPEDRPNMIDVAKQLRQMYKSS</sequence>
<organism evidence="1 2">
    <name type="scientific">Pistacia integerrima</name>
    <dbReference type="NCBI Taxonomy" id="434235"/>
    <lineage>
        <taxon>Eukaryota</taxon>
        <taxon>Viridiplantae</taxon>
        <taxon>Streptophyta</taxon>
        <taxon>Embryophyta</taxon>
        <taxon>Tracheophyta</taxon>
        <taxon>Spermatophyta</taxon>
        <taxon>Magnoliopsida</taxon>
        <taxon>eudicotyledons</taxon>
        <taxon>Gunneridae</taxon>
        <taxon>Pentapetalae</taxon>
        <taxon>rosids</taxon>
        <taxon>malvids</taxon>
        <taxon>Sapindales</taxon>
        <taxon>Anacardiaceae</taxon>
        <taxon>Pistacia</taxon>
    </lineage>
</organism>
<dbReference type="Proteomes" id="UP001163603">
    <property type="component" value="Chromosome 13"/>
</dbReference>
<dbReference type="EMBL" id="CM047748">
    <property type="protein sequence ID" value="KAJ0014369.1"/>
    <property type="molecule type" value="Genomic_DNA"/>
</dbReference>
<protein>
    <submittedName>
        <fullName evidence="1">Uncharacterized protein</fullName>
    </submittedName>
</protein>
<accession>A0ACC0XAZ5</accession>